<dbReference type="Gene3D" id="3.40.630.30">
    <property type="match status" value="2"/>
</dbReference>
<dbReference type="CDD" id="cd04301">
    <property type="entry name" value="NAT_SF"/>
    <property type="match status" value="1"/>
</dbReference>
<feature type="domain" description="N-acetyltransferase" evidence="5">
    <location>
        <begin position="3"/>
        <end position="151"/>
    </location>
</feature>
<accession>A0A150TT52</accession>
<dbReference type="PANTHER" id="PTHR37817">
    <property type="entry name" value="N-ACETYLTRANSFERASE EIS"/>
    <property type="match status" value="1"/>
</dbReference>
<comment type="subunit">
    <text evidence="4">Homohexamer; trimer of dimers.</text>
</comment>
<feature type="binding site" evidence="4">
    <location>
        <begin position="116"/>
        <end position="117"/>
    </location>
    <ligand>
        <name>acetyl-CoA</name>
        <dbReference type="ChEBI" id="CHEBI:57288"/>
    </ligand>
</feature>
<dbReference type="Pfam" id="PF13527">
    <property type="entry name" value="Acetyltransf_9"/>
    <property type="match status" value="1"/>
</dbReference>
<evidence type="ECO:0000256" key="4">
    <source>
        <dbReference type="HAMAP-Rule" id="MF_01812"/>
    </source>
</evidence>
<reference evidence="6 7" key="1">
    <citation type="submission" date="2014-02" db="EMBL/GenBank/DDBJ databases">
        <title>The small core and large imbalanced accessory genome model reveals a collaborative survival strategy of Sorangium cellulosum strains in nature.</title>
        <authorList>
            <person name="Han K."/>
            <person name="Peng R."/>
            <person name="Blom J."/>
            <person name="Li Y.-Z."/>
        </authorList>
    </citation>
    <scope>NUCLEOTIDE SEQUENCE [LARGE SCALE GENOMIC DNA]</scope>
    <source>
        <strain evidence="6 7">So0007-03</strain>
    </source>
</reference>
<dbReference type="InterPro" id="IPR000182">
    <property type="entry name" value="GNAT_dom"/>
</dbReference>
<keyword evidence="3 4" id="KW-0012">Acyltransferase</keyword>
<dbReference type="HAMAP" id="MF_01812">
    <property type="entry name" value="Eis"/>
    <property type="match status" value="1"/>
</dbReference>
<dbReference type="InterPro" id="IPR041380">
    <property type="entry name" value="Acetyltransf_17"/>
</dbReference>
<evidence type="ECO:0000256" key="3">
    <source>
        <dbReference type="ARBA" id="ARBA00023315"/>
    </source>
</evidence>
<feature type="active site" description="Proton donor" evidence="4">
    <location>
        <position position="121"/>
    </location>
</feature>
<evidence type="ECO:0000259" key="5">
    <source>
        <dbReference type="PROSITE" id="PS51186"/>
    </source>
</evidence>
<dbReference type="Pfam" id="PF13530">
    <property type="entry name" value="SCP2_2"/>
    <property type="match status" value="1"/>
</dbReference>
<proteinExistence type="inferred from homology"/>
<name>A0A150TT52_SORCE</name>
<feature type="binding site" evidence="4">
    <location>
        <begin position="88"/>
        <end position="93"/>
    </location>
    <ligand>
        <name>acetyl-CoA</name>
        <dbReference type="ChEBI" id="CHEBI:57288"/>
    </ligand>
</feature>
<sequence length="406" mass="44366">MDIELRQMAADQHAEFRQPILTAFGMPTTPERLEGMKRLPELTSRIGAYEGASVVGAAGSFSFSMTAPGGVVPVAGLTMVAVNPTHRRRGILTRLIRRHLDDARAEGRPISSLWATEGGIYGRFGYGIASQACSISIERDRAAFRHEAGAEGRARLLDEAAALEAFAPVWERARAFAPGMLARSKVWWQVRRLADNDYTRQGGGPLQRVVIEVDGRAEAYALYCMHHKWDASSIPVGSIRVIEAIGATPLGTRLVWRYLFDIDLAQRIEASLLPPDHPLGLLLVEPRRLRLTASDGIWVRIVDVEAALAARAYGSAEALTLEVADRDCPWNAGRFRLDGGERRAARTSAAPDLRLDVAALGSAYLGGVSFRCLADAGQVEQLSEGAVERADRLFRAARAPWCPEIF</sequence>
<dbReference type="PANTHER" id="PTHR37817:SF1">
    <property type="entry name" value="N-ACETYLTRANSFERASE EIS"/>
    <property type="match status" value="1"/>
</dbReference>
<gene>
    <name evidence="6" type="ORF">BE21_27015</name>
</gene>
<dbReference type="InterPro" id="IPR022902">
    <property type="entry name" value="NAcTrfase_Eis"/>
</dbReference>
<protein>
    <submittedName>
        <fullName evidence="6">Acetyltransferase</fullName>
    </submittedName>
</protein>
<evidence type="ECO:0000256" key="1">
    <source>
        <dbReference type="ARBA" id="ARBA00009213"/>
    </source>
</evidence>
<dbReference type="NCBIfam" id="NF002367">
    <property type="entry name" value="PRK01346.1-4"/>
    <property type="match status" value="1"/>
</dbReference>
<dbReference type="InterPro" id="IPR036527">
    <property type="entry name" value="SCP2_sterol-bd_dom_sf"/>
</dbReference>
<feature type="active site" description="Proton acceptor; via carboxylate" evidence="4">
    <location>
        <position position="406"/>
    </location>
</feature>
<dbReference type="PROSITE" id="PS51186">
    <property type="entry name" value="GNAT"/>
    <property type="match status" value="1"/>
</dbReference>
<dbReference type="InterPro" id="IPR016181">
    <property type="entry name" value="Acyl_CoA_acyltransferase"/>
</dbReference>
<dbReference type="Proteomes" id="UP000075502">
    <property type="component" value="Unassembled WGS sequence"/>
</dbReference>
<dbReference type="SUPFAM" id="SSF55729">
    <property type="entry name" value="Acyl-CoA N-acyltransferases (Nat)"/>
    <property type="match status" value="1"/>
</dbReference>
<evidence type="ECO:0000313" key="6">
    <source>
        <dbReference type="EMBL" id="KYG07844.1"/>
    </source>
</evidence>
<dbReference type="SUPFAM" id="SSF55718">
    <property type="entry name" value="SCP-like"/>
    <property type="match status" value="1"/>
</dbReference>
<comment type="caution">
    <text evidence="6">The sequence shown here is derived from an EMBL/GenBank/DDBJ whole genome shotgun (WGS) entry which is preliminary data.</text>
</comment>
<dbReference type="Pfam" id="PF17668">
    <property type="entry name" value="Acetyltransf_17"/>
    <property type="match status" value="1"/>
</dbReference>
<dbReference type="InterPro" id="IPR025559">
    <property type="entry name" value="Eis_dom"/>
</dbReference>
<organism evidence="6 7">
    <name type="scientific">Sorangium cellulosum</name>
    <name type="common">Polyangium cellulosum</name>
    <dbReference type="NCBI Taxonomy" id="56"/>
    <lineage>
        <taxon>Bacteria</taxon>
        <taxon>Pseudomonadati</taxon>
        <taxon>Myxococcota</taxon>
        <taxon>Polyangia</taxon>
        <taxon>Polyangiales</taxon>
        <taxon>Polyangiaceae</taxon>
        <taxon>Sorangium</taxon>
    </lineage>
</organism>
<dbReference type="Gene3D" id="3.30.1050.10">
    <property type="entry name" value="SCP2 sterol-binding domain"/>
    <property type="match status" value="1"/>
</dbReference>
<keyword evidence="2 4" id="KW-0808">Transferase</keyword>
<feature type="binding site" evidence="4">
    <location>
        <begin position="80"/>
        <end position="82"/>
    </location>
    <ligand>
        <name>acetyl-CoA</name>
        <dbReference type="ChEBI" id="CHEBI:57288"/>
    </ligand>
</feature>
<evidence type="ECO:0000313" key="7">
    <source>
        <dbReference type="Proteomes" id="UP000075502"/>
    </source>
</evidence>
<comment type="similarity">
    <text evidence="1 4">Belongs to the acetyltransferase Eis family.</text>
</comment>
<dbReference type="InterPro" id="IPR051554">
    <property type="entry name" value="Acetyltransferase_Eis"/>
</dbReference>
<dbReference type="AlphaFoldDB" id="A0A150TT52"/>
<evidence type="ECO:0000256" key="2">
    <source>
        <dbReference type="ARBA" id="ARBA00022679"/>
    </source>
</evidence>
<dbReference type="GO" id="GO:0030649">
    <property type="term" value="P:aminoglycoside antibiotic catabolic process"/>
    <property type="evidence" value="ECO:0007669"/>
    <property type="project" value="TreeGrafter"/>
</dbReference>
<dbReference type="EMBL" id="JEME01001176">
    <property type="protein sequence ID" value="KYG07844.1"/>
    <property type="molecule type" value="Genomic_DNA"/>
</dbReference>
<dbReference type="GO" id="GO:0034069">
    <property type="term" value="F:aminoglycoside N-acetyltransferase activity"/>
    <property type="evidence" value="ECO:0007669"/>
    <property type="project" value="TreeGrafter"/>
</dbReference>